<keyword evidence="3" id="KW-1185">Reference proteome</keyword>
<reference evidence="2 3" key="1">
    <citation type="submission" date="2016-11" db="EMBL/GenBank/DDBJ databases">
        <authorList>
            <person name="Jaros S."/>
            <person name="Januszkiewicz K."/>
            <person name="Wedrychowicz H."/>
        </authorList>
    </citation>
    <scope>NUCLEOTIDE SEQUENCE [LARGE SCALE GENOMIC DNA]</scope>
</reference>
<evidence type="ECO:0000313" key="2">
    <source>
        <dbReference type="EMBL" id="SGY13627.1"/>
    </source>
</evidence>
<feature type="region of interest" description="Disordered" evidence="1">
    <location>
        <begin position="1"/>
        <end position="20"/>
    </location>
</feature>
<dbReference type="Proteomes" id="UP000249464">
    <property type="component" value="Unassembled WGS sequence"/>
</dbReference>
<name>A0A2X0LTD3_9BASI</name>
<sequence length="58" mass="6120">MARLVETTPPSPRTGPLILPSSNHAYQNVVQRLRHDLYDSTGFDGTAGGKDAVGPSLG</sequence>
<dbReference type="AlphaFoldDB" id="A0A2X0LTD3"/>
<dbReference type="EMBL" id="FQNC01000012">
    <property type="protein sequence ID" value="SGY13627.1"/>
    <property type="molecule type" value="Genomic_DNA"/>
</dbReference>
<accession>A0A2X0LTD3</accession>
<protein>
    <submittedName>
        <fullName evidence="2">BQ5605_C010g05918 protein</fullName>
    </submittedName>
</protein>
<evidence type="ECO:0000313" key="3">
    <source>
        <dbReference type="Proteomes" id="UP000249464"/>
    </source>
</evidence>
<gene>
    <name evidence="2" type="primary">BQ5605_C010g05918</name>
    <name evidence="2" type="ORF">BQ5605_C010G05918</name>
</gene>
<organism evidence="2 3">
    <name type="scientific">Microbotryum silenes-dioicae</name>
    <dbReference type="NCBI Taxonomy" id="796604"/>
    <lineage>
        <taxon>Eukaryota</taxon>
        <taxon>Fungi</taxon>
        <taxon>Dikarya</taxon>
        <taxon>Basidiomycota</taxon>
        <taxon>Pucciniomycotina</taxon>
        <taxon>Microbotryomycetes</taxon>
        <taxon>Microbotryales</taxon>
        <taxon>Microbotryaceae</taxon>
        <taxon>Microbotryum</taxon>
    </lineage>
</organism>
<evidence type="ECO:0000256" key="1">
    <source>
        <dbReference type="SAM" id="MobiDB-lite"/>
    </source>
</evidence>
<proteinExistence type="predicted"/>